<name>A0A6A5QCH1_AMPQU</name>
<evidence type="ECO:0008006" key="4">
    <source>
        <dbReference type="Google" id="ProtNLM"/>
    </source>
</evidence>
<dbReference type="Gene3D" id="3.30.70.330">
    <property type="match status" value="1"/>
</dbReference>
<dbReference type="InterPro" id="IPR035979">
    <property type="entry name" value="RBD_domain_sf"/>
</dbReference>
<evidence type="ECO:0000313" key="3">
    <source>
        <dbReference type="Proteomes" id="UP000800096"/>
    </source>
</evidence>
<feature type="compositionally biased region" description="Polar residues" evidence="1">
    <location>
        <begin position="203"/>
        <end position="218"/>
    </location>
</feature>
<evidence type="ECO:0000256" key="1">
    <source>
        <dbReference type="SAM" id="MobiDB-lite"/>
    </source>
</evidence>
<reference evidence="2" key="1">
    <citation type="journal article" date="2020" name="Stud. Mycol.">
        <title>101 Dothideomycetes genomes: a test case for predicting lifestyles and emergence of pathogens.</title>
        <authorList>
            <person name="Haridas S."/>
            <person name="Albert R."/>
            <person name="Binder M."/>
            <person name="Bloem J."/>
            <person name="Labutti K."/>
            <person name="Salamov A."/>
            <person name="Andreopoulos B."/>
            <person name="Baker S."/>
            <person name="Barry K."/>
            <person name="Bills G."/>
            <person name="Bluhm B."/>
            <person name="Cannon C."/>
            <person name="Castanera R."/>
            <person name="Culley D."/>
            <person name="Daum C."/>
            <person name="Ezra D."/>
            <person name="Gonzalez J."/>
            <person name="Henrissat B."/>
            <person name="Kuo A."/>
            <person name="Liang C."/>
            <person name="Lipzen A."/>
            <person name="Lutzoni F."/>
            <person name="Magnuson J."/>
            <person name="Mondo S."/>
            <person name="Nolan M."/>
            <person name="Ohm R."/>
            <person name="Pangilinan J."/>
            <person name="Park H.-J."/>
            <person name="Ramirez L."/>
            <person name="Alfaro M."/>
            <person name="Sun H."/>
            <person name="Tritt A."/>
            <person name="Yoshinaga Y."/>
            <person name="Zwiers L.-H."/>
            <person name="Turgeon B."/>
            <person name="Goodwin S."/>
            <person name="Spatafora J."/>
            <person name="Crous P."/>
            <person name="Grigoriev I."/>
        </authorList>
    </citation>
    <scope>NUCLEOTIDE SEQUENCE</scope>
    <source>
        <strain evidence="2">HMLAC05119</strain>
    </source>
</reference>
<dbReference type="EMBL" id="ML979141">
    <property type="protein sequence ID" value="KAF1911957.1"/>
    <property type="molecule type" value="Genomic_DNA"/>
</dbReference>
<dbReference type="Proteomes" id="UP000800096">
    <property type="component" value="Unassembled WGS sequence"/>
</dbReference>
<evidence type="ECO:0000313" key="2">
    <source>
        <dbReference type="EMBL" id="KAF1911957.1"/>
    </source>
</evidence>
<keyword evidence="3" id="KW-1185">Reference proteome</keyword>
<dbReference type="InterPro" id="IPR012677">
    <property type="entry name" value="Nucleotide-bd_a/b_plait_sf"/>
</dbReference>
<gene>
    <name evidence="2" type="ORF">BDU57DRAFT_542569</name>
</gene>
<accession>A0A6A5QCH1</accession>
<dbReference type="AlphaFoldDB" id="A0A6A5QCH1"/>
<dbReference type="GO" id="GO:0003676">
    <property type="term" value="F:nucleic acid binding"/>
    <property type="evidence" value="ECO:0007669"/>
    <property type="project" value="InterPro"/>
</dbReference>
<sequence length="284" mass="31891">MPRAQSTKAKDEHLIFVKNVPADLAIAAIPHLYAQFEPTRIKNVYPNGDITTVVVGFETHEEATQAQQETDGIRLENVVLRVEMYSKHRSVRFLRETRTSHRPHGAVDEDYEELVEEMEQSEYVLPFGHSQGHAPGTTWARIVGNKKNGTGMTPLPAAAVPATPQPTLNDENQTPESTPILEVAFPCFNTVTNTKVADPDLASTGNVQPRSPRTSSTEIAGYEGDVEDNQKARKRQPTRGKVDMAVRTSIFAPWHLVNTSRNISQRHRRDCLFCKMHEADWKRN</sequence>
<proteinExistence type="predicted"/>
<dbReference type="SUPFAM" id="SSF54928">
    <property type="entry name" value="RNA-binding domain, RBD"/>
    <property type="match status" value="1"/>
</dbReference>
<dbReference type="OrthoDB" id="3669211at2759"/>
<organism evidence="2 3">
    <name type="scientific">Ampelomyces quisqualis</name>
    <name type="common">Powdery mildew agent</name>
    <dbReference type="NCBI Taxonomy" id="50730"/>
    <lineage>
        <taxon>Eukaryota</taxon>
        <taxon>Fungi</taxon>
        <taxon>Dikarya</taxon>
        <taxon>Ascomycota</taxon>
        <taxon>Pezizomycotina</taxon>
        <taxon>Dothideomycetes</taxon>
        <taxon>Pleosporomycetidae</taxon>
        <taxon>Pleosporales</taxon>
        <taxon>Pleosporineae</taxon>
        <taxon>Phaeosphaeriaceae</taxon>
        <taxon>Ampelomyces</taxon>
    </lineage>
</organism>
<feature type="region of interest" description="Disordered" evidence="1">
    <location>
        <begin position="197"/>
        <end position="240"/>
    </location>
</feature>
<protein>
    <recommendedName>
        <fullName evidence="4">RRM domain-containing protein</fullName>
    </recommendedName>
</protein>